<keyword evidence="1" id="KW-0812">Transmembrane</keyword>
<keyword evidence="4" id="KW-1185">Reference proteome</keyword>
<dbReference type="Proteomes" id="UP000272015">
    <property type="component" value="Unassembled WGS sequence"/>
</dbReference>
<feature type="transmembrane region" description="Helical" evidence="1">
    <location>
        <begin position="364"/>
        <end position="383"/>
    </location>
</feature>
<keyword evidence="3" id="KW-0012">Acyltransferase</keyword>
<name>A0A3A5MPJ4_9MICO</name>
<dbReference type="InterPro" id="IPR002656">
    <property type="entry name" value="Acyl_transf_3_dom"/>
</dbReference>
<feature type="transmembrane region" description="Helical" evidence="1">
    <location>
        <begin position="256"/>
        <end position="274"/>
    </location>
</feature>
<keyword evidence="1" id="KW-1133">Transmembrane helix</keyword>
<feature type="transmembrane region" description="Helical" evidence="1">
    <location>
        <begin position="335"/>
        <end position="352"/>
    </location>
</feature>
<keyword evidence="1" id="KW-0472">Membrane</keyword>
<feature type="transmembrane region" description="Helical" evidence="1">
    <location>
        <begin position="230"/>
        <end position="249"/>
    </location>
</feature>
<feature type="transmembrane region" description="Helical" evidence="1">
    <location>
        <begin position="286"/>
        <end position="303"/>
    </location>
</feature>
<dbReference type="Pfam" id="PF01757">
    <property type="entry name" value="Acyl_transf_3"/>
    <property type="match status" value="1"/>
</dbReference>
<evidence type="ECO:0000313" key="3">
    <source>
        <dbReference type="EMBL" id="RJT92020.1"/>
    </source>
</evidence>
<dbReference type="PANTHER" id="PTHR23028:SF131">
    <property type="entry name" value="BLR2367 PROTEIN"/>
    <property type="match status" value="1"/>
</dbReference>
<proteinExistence type="predicted"/>
<feature type="transmembrane region" description="Helical" evidence="1">
    <location>
        <begin position="164"/>
        <end position="187"/>
    </location>
</feature>
<protein>
    <submittedName>
        <fullName evidence="3">Acyltransferase</fullName>
    </submittedName>
</protein>
<evidence type="ECO:0000259" key="2">
    <source>
        <dbReference type="Pfam" id="PF01757"/>
    </source>
</evidence>
<feature type="transmembrane region" description="Helical" evidence="1">
    <location>
        <begin position="73"/>
        <end position="93"/>
    </location>
</feature>
<dbReference type="EMBL" id="QZVS01000035">
    <property type="protein sequence ID" value="RJT92020.1"/>
    <property type="molecule type" value="Genomic_DNA"/>
</dbReference>
<dbReference type="GO" id="GO:0000271">
    <property type="term" value="P:polysaccharide biosynthetic process"/>
    <property type="evidence" value="ECO:0007669"/>
    <property type="project" value="TreeGrafter"/>
</dbReference>
<reference evidence="3 4" key="1">
    <citation type="submission" date="2018-09" db="EMBL/GenBank/DDBJ databases">
        <title>Novel species of Cryobacterium.</title>
        <authorList>
            <person name="Liu Q."/>
            <person name="Xin Y.-H."/>
        </authorList>
    </citation>
    <scope>NUCLEOTIDE SEQUENCE [LARGE SCALE GENOMIC DNA]</scope>
    <source>
        <strain evidence="3 4">Hh39</strain>
    </source>
</reference>
<feature type="transmembrane region" description="Helical" evidence="1">
    <location>
        <begin position="99"/>
        <end position="121"/>
    </location>
</feature>
<comment type="caution">
    <text evidence="3">The sequence shown here is derived from an EMBL/GenBank/DDBJ whole genome shotgun (WGS) entry which is preliminary data.</text>
</comment>
<keyword evidence="3" id="KW-0808">Transferase</keyword>
<feature type="transmembrane region" description="Helical" evidence="1">
    <location>
        <begin position="310"/>
        <end position="329"/>
    </location>
</feature>
<evidence type="ECO:0000313" key="4">
    <source>
        <dbReference type="Proteomes" id="UP000272015"/>
    </source>
</evidence>
<dbReference type="PANTHER" id="PTHR23028">
    <property type="entry name" value="ACETYLTRANSFERASE"/>
    <property type="match status" value="1"/>
</dbReference>
<dbReference type="GO" id="GO:0016020">
    <property type="term" value="C:membrane"/>
    <property type="evidence" value="ECO:0007669"/>
    <property type="project" value="TreeGrafter"/>
</dbReference>
<feature type="transmembrane region" description="Helical" evidence="1">
    <location>
        <begin position="389"/>
        <end position="411"/>
    </location>
</feature>
<dbReference type="GO" id="GO:0016747">
    <property type="term" value="F:acyltransferase activity, transferring groups other than amino-acyl groups"/>
    <property type="evidence" value="ECO:0007669"/>
    <property type="project" value="InterPro"/>
</dbReference>
<sequence>MRCRLAARVYQPTPLHLDRDRPQPARPRHDRCAEAETPVARAHVLPLTLTQRDGGPVATLDEAFNPRRNSLNALRLVLAALVIVSHAWIIGGYGYPPALMGVDIGMFAVCGFFAISGYLIAASRLSASRLSSLSRHAGGSRPPRADLQTEPGLLAFLLRRFLRIYPAFLTVLLVTAVIFAPLSTLLASTDTPAPSYPSAASYVVANLSLHITQWGIDGTLLTARIPTWNIPLWSLVFEALCYLALGLLASVVPRRFFTPAAVTLFAGITLAAVLTRPFGSAGFTDNLLALGSFFFAGVVLYLFRQRMPSSAPLALIAAGMVLLLLALGFFKPLAAFPLAYLLLYLGAVLPLHRIGARNDISYGLYVYGFPVQQLLLLATQSLTENPMPVAVFATLSVVATIPFALASWFLVERPALTLKRFAASRVAPAPAPART</sequence>
<feature type="domain" description="Acyltransferase 3" evidence="2">
    <location>
        <begin position="69"/>
        <end position="403"/>
    </location>
</feature>
<dbReference type="InterPro" id="IPR050879">
    <property type="entry name" value="Acyltransferase_3"/>
</dbReference>
<evidence type="ECO:0000256" key="1">
    <source>
        <dbReference type="SAM" id="Phobius"/>
    </source>
</evidence>
<accession>A0A3A5MPJ4</accession>
<gene>
    <name evidence="3" type="ORF">D6T64_00905</name>
</gene>
<organism evidence="3 4">
    <name type="scientific">Cryobacterium melibiosiphilum</name>
    <dbReference type="NCBI Taxonomy" id="995039"/>
    <lineage>
        <taxon>Bacteria</taxon>
        <taxon>Bacillati</taxon>
        <taxon>Actinomycetota</taxon>
        <taxon>Actinomycetes</taxon>
        <taxon>Micrococcales</taxon>
        <taxon>Microbacteriaceae</taxon>
        <taxon>Cryobacterium</taxon>
    </lineage>
</organism>
<dbReference type="AlphaFoldDB" id="A0A3A5MPJ4"/>